<feature type="compositionally biased region" description="Basic residues" evidence="2">
    <location>
        <begin position="757"/>
        <end position="775"/>
    </location>
</feature>
<feature type="region of interest" description="Disordered" evidence="2">
    <location>
        <begin position="410"/>
        <end position="434"/>
    </location>
</feature>
<accession>A0A8S9PIT4</accession>
<feature type="coiled-coil region" evidence="1">
    <location>
        <begin position="917"/>
        <end position="944"/>
    </location>
</feature>
<sequence length="1014" mass="115441">MAPSTGIPNESRRRPRPTELQLPGMRQGRPHMTLSETSAMAPSFAPPGLVPPGVVPHASVGSSSAVPVAPAPYVRRREDVLLRAPSRRYQPHLHPDKINGALWFGIDPEVHAFIRATWQGNYWGSWASWNFVPPEKKDQWWHAFIQHYYWDDQFHDEIYLKWKKQTQATMVEKYSTEQAKRKSAKAARSRKSAPVGKKMHKHGAGPHCFLNIAYKMMVDEGLDEPPSYTALARKTHTSKDGSFRDERTEELVLEVKEAVEEMLQDGSPLGDSQTDSTAASNAKRYLLNQEYFKRGKTKNGTIYGLGSVQYKNSSPSMPIPLSLQRNLDGNYWGSWASWNFVPPEKKDQWWHAFIQHYYWDDQFHDEIYLKWKKQIQVTVRGRISQNRRDNRRPSYMSDAHWATMVEKYSTEHTKRKSAKAARSRKSAPVGKKMHKHGVGPRCFLNIAYKMMVDEGLDEPPSYTALARKTHTGKDGSFLDERTEELVLEIEEAVEEMLQDGSPIGGSQTDSTAASNAKHYLLNQEYIKRGKTKKGTIYGLGSVQYKNNSPSVLIPVSLQRNLDVDMRMSGFEATISEVKEDIAGVKEDFSALKAEINAFKTEVTVLIFVFRYAARETTNDLIGAFCHGPIFCSSLREETMLCYVRHPDVTSHTSTLTRSMEHCVHAFIRATWQGNYWGSWAIWNFVPPEKKDQWWHAFIQHYYWDDQFHDEIYLKWKKQTQVTVCGRISQNRRDSRRPSYMSDTHLATMVEKYSTEHAKRKSEKAARSRKSVPVVKKMHKHGAGPRCFLNIAYKMMVDEGLDEPPSYTALARKTHTGKDGSFLDERTEELVLEVEEAVEEMLQDGSPLGDSQTDSTAASNAKCYLLNQIHQERKDKEGYNLRPWQCSVQEQQSFCAIPVSLQHNLDVDMRMSGFETTISEVKEDIAGVKEDFSALKAEINAFKSEVTGECQLAKQLSTVLQTLQSQASTPASTAQPFQYQAQSQPQGQPQAPIQSQHQPQAQAQSTSSTTTSHDQ</sequence>
<feature type="compositionally biased region" description="Basic residues" evidence="2">
    <location>
        <begin position="413"/>
        <end position="434"/>
    </location>
</feature>
<organism evidence="3 4">
    <name type="scientific">Brassica cretica</name>
    <name type="common">Mustard</name>
    <dbReference type="NCBI Taxonomy" id="69181"/>
    <lineage>
        <taxon>Eukaryota</taxon>
        <taxon>Viridiplantae</taxon>
        <taxon>Streptophyta</taxon>
        <taxon>Embryophyta</taxon>
        <taxon>Tracheophyta</taxon>
        <taxon>Spermatophyta</taxon>
        <taxon>Magnoliopsida</taxon>
        <taxon>eudicotyledons</taxon>
        <taxon>Gunneridae</taxon>
        <taxon>Pentapetalae</taxon>
        <taxon>rosids</taxon>
        <taxon>malvids</taxon>
        <taxon>Brassicales</taxon>
        <taxon>Brassicaceae</taxon>
        <taxon>Brassiceae</taxon>
        <taxon>Brassica</taxon>
    </lineage>
</organism>
<dbReference type="PANTHER" id="PTHR33411">
    <property type="entry name" value="OS08G0392500 PROTEIN"/>
    <property type="match status" value="1"/>
</dbReference>
<name>A0A8S9PIT4_BRACR</name>
<dbReference type="AlphaFoldDB" id="A0A8S9PIT4"/>
<protein>
    <submittedName>
        <fullName evidence="3">Uncharacterized protein</fullName>
    </submittedName>
</protein>
<dbReference type="Pfam" id="PF03004">
    <property type="entry name" value="Transposase_24"/>
    <property type="match status" value="3"/>
</dbReference>
<dbReference type="PANTHER" id="PTHR33411:SF34">
    <property type="entry name" value="PROTEIN, PUTATIVE-RELATED"/>
    <property type="match status" value="1"/>
</dbReference>
<reference evidence="3" key="1">
    <citation type="submission" date="2019-12" db="EMBL/GenBank/DDBJ databases">
        <title>Genome sequencing and annotation of Brassica cretica.</title>
        <authorList>
            <person name="Studholme D.J."/>
            <person name="Sarris P."/>
        </authorList>
    </citation>
    <scope>NUCLEOTIDE SEQUENCE</scope>
    <source>
        <strain evidence="3">PFS-109/04</strain>
        <tissue evidence="3">Leaf</tissue>
    </source>
</reference>
<keyword evidence="1" id="KW-0175">Coiled coil</keyword>
<feature type="compositionally biased region" description="Basic residues" evidence="2">
    <location>
        <begin position="181"/>
        <end position="200"/>
    </location>
</feature>
<feature type="region of interest" description="Disordered" evidence="2">
    <location>
        <begin position="176"/>
        <end position="200"/>
    </location>
</feature>
<feature type="region of interest" description="Disordered" evidence="2">
    <location>
        <begin position="969"/>
        <end position="1014"/>
    </location>
</feature>
<evidence type="ECO:0000313" key="4">
    <source>
        <dbReference type="Proteomes" id="UP000712600"/>
    </source>
</evidence>
<evidence type="ECO:0000313" key="3">
    <source>
        <dbReference type="EMBL" id="KAF3515339.1"/>
    </source>
</evidence>
<evidence type="ECO:0000256" key="1">
    <source>
        <dbReference type="SAM" id="Coils"/>
    </source>
</evidence>
<dbReference type="InterPro" id="IPR004252">
    <property type="entry name" value="Probable_transposase_24"/>
</dbReference>
<dbReference type="EMBL" id="QGKX02001521">
    <property type="protein sequence ID" value="KAF3515339.1"/>
    <property type="molecule type" value="Genomic_DNA"/>
</dbReference>
<gene>
    <name evidence="3" type="ORF">F2Q69_00006676</name>
</gene>
<comment type="caution">
    <text evidence="3">The sequence shown here is derived from an EMBL/GenBank/DDBJ whole genome shotgun (WGS) entry which is preliminary data.</text>
</comment>
<dbReference type="Proteomes" id="UP000712600">
    <property type="component" value="Unassembled WGS sequence"/>
</dbReference>
<feature type="region of interest" description="Disordered" evidence="2">
    <location>
        <begin position="1"/>
        <end position="30"/>
    </location>
</feature>
<proteinExistence type="predicted"/>
<evidence type="ECO:0000256" key="2">
    <source>
        <dbReference type="SAM" id="MobiDB-lite"/>
    </source>
</evidence>
<feature type="region of interest" description="Disordered" evidence="2">
    <location>
        <begin position="756"/>
        <end position="775"/>
    </location>
</feature>